<dbReference type="InterPro" id="IPR008266">
    <property type="entry name" value="Tyr_kinase_AS"/>
</dbReference>
<dbReference type="RefSeq" id="WP_356712926.1">
    <property type="nucleotide sequence ID" value="NZ_JBEXIP010000062.1"/>
</dbReference>
<dbReference type="InterPro" id="IPR002575">
    <property type="entry name" value="Aminoglycoside_PTrfase"/>
</dbReference>
<comment type="caution">
    <text evidence="2">The sequence shown here is derived from an EMBL/GenBank/DDBJ whole genome shotgun (WGS) entry which is preliminary data.</text>
</comment>
<evidence type="ECO:0000313" key="2">
    <source>
        <dbReference type="EMBL" id="MET8438537.1"/>
    </source>
</evidence>
<dbReference type="Gene3D" id="3.90.1200.10">
    <property type="match status" value="1"/>
</dbReference>
<name>A0ABV2UL14_9ACTN</name>
<organism evidence="2 3">
    <name type="scientific">Streptomyces sp. 900116325</name>
    <dbReference type="NCBI Taxonomy" id="3154295"/>
    <lineage>
        <taxon>Bacteria</taxon>
        <taxon>Bacillati</taxon>
        <taxon>Actinomycetota</taxon>
        <taxon>Actinomycetes</taxon>
        <taxon>Kitasatosporales</taxon>
        <taxon>Streptomycetaceae</taxon>
        <taxon>Streptomyces</taxon>
    </lineage>
</organism>
<keyword evidence="3" id="KW-1185">Reference proteome</keyword>
<dbReference type="Pfam" id="PF01636">
    <property type="entry name" value="APH"/>
    <property type="match status" value="1"/>
</dbReference>
<dbReference type="PROSITE" id="PS00109">
    <property type="entry name" value="PROTEIN_KINASE_TYR"/>
    <property type="match status" value="1"/>
</dbReference>
<feature type="domain" description="Aminoglycoside phosphotransferase" evidence="1">
    <location>
        <begin position="10"/>
        <end position="82"/>
    </location>
</feature>
<dbReference type="InterPro" id="IPR011009">
    <property type="entry name" value="Kinase-like_dom_sf"/>
</dbReference>
<evidence type="ECO:0000313" key="3">
    <source>
        <dbReference type="Proteomes" id="UP001550044"/>
    </source>
</evidence>
<accession>A0ABV2UL14</accession>
<gene>
    <name evidence="2" type="ORF">ABZV61_38670</name>
</gene>
<dbReference type="Proteomes" id="UP001550044">
    <property type="component" value="Unassembled WGS sequence"/>
</dbReference>
<sequence>MELIRAAMRKAGGPAFGQDRAVIHGDFSASNLVLGDHISVIDWETATWDDPLLDIGMALVSIARIGTRYDPVRASAFLSGYRESSEDNGMQDQDLLDAIEHAALILAFHRYNRHHLRFPDPSKQNLYKEAVNFAESLGIS</sequence>
<dbReference type="EMBL" id="JBEXIP010000062">
    <property type="protein sequence ID" value="MET8438537.1"/>
    <property type="molecule type" value="Genomic_DNA"/>
</dbReference>
<dbReference type="SUPFAM" id="SSF56112">
    <property type="entry name" value="Protein kinase-like (PK-like)"/>
    <property type="match status" value="1"/>
</dbReference>
<reference evidence="2 3" key="1">
    <citation type="submission" date="2024-06" db="EMBL/GenBank/DDBJ databases">
        <title>The Natural Products Discovery Center: Release of the First 8490 Sequenced Strains for Exploring Actinobacteria Biosynthetic Diversity.</title>
        <authorList>
            <person name="Kalkreuter E."/>
            <person name="Kautsar S.A."/>
            <person name="Yang D."/>
            <person name="Bader C.D."/>
            <person name="Teijaro C.N."/>
            <person name="Fluegel L."/>
            <person name="Davis C.M."/>
            <person name="Simpson J.R."/>
            <person name="Lauterbach L."/>
            <person name="Steele A.D."/>
            <person name="Gui C."/>
            <person name="Meng S."/>
            <person name="Li G."/>
            <person name="Viehrig K."/>
            <person name="Ye F."/>
            <person name="Su P."/>
            <person name="Kiefer A.F."/>
            <person name="Nichols A."/>
            <person name="Cepeda A.J."/>
            <person name="Yan W."/>
            <person name="Fan B."/>
            <person name="Jiang Y."/>
            <person name="Adhikari A."/>
            <person name="Zheng C.-J."/>
            <person name="Schuster L."/>
            <person name="Cowan T.M."/>
            <person name="Smanski M.J."/>
            <person name="Chevrette M.G."/>
            <person name="De Carvalho L.P.S."/>
            <person name="Shen B."/>
        </authorList>
    </citation>
    <scope>NUCLEOTIDE SEQUENCE [LARGE SCALE GENOMIC DNA]</scope>
    <source>
        <strain evidence="2 3">NPDC005137</strain>
    </source>
</reference>
<proteinExistence type="predicted"/>
<protein>
    <submittedName>
        <fullName evidence="2">Phosphotransferase</fullName>
    </submittedName>
</protein>
<evidence type="ECO:0000259" key="1">
    <source>
        <dbReference type="Pfam" id="PF01636"/>
    </source>
</evidence>